<dbReference type="InterPro" id="IPR001254">
    <property type="entry name" value="Trypsin_dom"/>
</dbReference>
<accession>A0A285CVS2</accession>
<dbReference type="PANTHER" id="PTHR15462">
    <property type="entry name" value="SERINE PROTEASE"/>
    <property type="match status" value="1"/>
</dbReference>
<dbReference type="GO" id="GO:0006508">
    <property type="term" value="P:proteolysis"/>
    <property type="evidence" value="ECO:0007669"/>
    <property type="project" value="InterPro"/>
</dbReference>
<dbReference type="InterPro" id="IPR043504">
    <property type="entry name" value="Peptidase_S1_PA_chymotrypsin"/>
</dbReference>
<reference evidence="4" key="1">
    <citation type="submission" date="2017-08" db="EMBL/GenBank/DDBJ databases">
        <authorList>
            <person name="Varghese N."/>
            <person name="Submissions S."/>
        </authorList>
    </citation>
    <scope>NUCLEOTIDE SEQUENCE [LARGE SCALE GENOMIC DNA]</scope>
    <source>
        <strain evidence="4">JA234</strain>
    </source>
</reference>
<dbReference type="Pfam" id="PF13365">
    <property type="entry name" value="Trypsin_2"/>
    <property type="match status" value="1"/>
</dbReference>
<sequence length="269" mass="27944">MRLIAILSVVVGLGLPVQADESRLRSLETGDAGRGWDAVGKLMLGDRGFCTGTLIRPDVVLTAGHCLFDKETGARIDAGVIEFLAGWRNGRAVAYRHVRRAVVHPDYVFSAEDPAERVAHDVAVLELDQPIRLPSVAPFRIEAAPLGGGQVGVVSYAQGRSEAPSLQEICSVLGRMPGTLVLSCSVDFGASGAPVFTMQDGAPSVVSVVSAKAEMDGKPISLASDIGTPLRDILAELDAGGGQLRRAETGVRVIAGGGGGAKFLRPGAP</sequence>
<protein>
    <submittedName>
        <fullName evidence="3">V8-like Glu-specific endopeptidase</fullName>
    </submittedName>
</protein>
<dbReference type="PANTHER" id="PTHR15462:SF8">
    <property type="entry name" value="SERINE PROTEASE"/>
    <property type="match status" value="1"/>
</dbReference>
<dbReference type="InterPro" id="IPR018114">
    <property type="entry name" value="TRYPSIN_HIS"/>
</dbReference>
<dbReference type="Gene3D" id="2.40.10.10">
    <property type="entry name" value="Trypsin-like serine proteases"/>
    <property type="match status" value="2"/>
</dbReference>
<dbReference type="Proteomes" id="UP000219467">
    <property type="component" value="Unassembled WGS sequence"/>
</dbReference>
<dbReference type="OrthoDB" id="267336at2"/>
<dbReference type="PROSITE" id="PS00134">
    <property type="entry name" value="TRYPSIN_HIS"/>
    <property type="match status" value="1"/>
</dbReference>
<dbReference type="EMBL" id="OAOQ01000007">
    <property type="protein sequence ID" value="SNX71033.1"/>
    <property type="molecule type" value="Genomic_DNA"/>
</dbReference>
<dbReference type="AlphaFoldDB" id="A0A285CVS2"/>
<dbReference type="InterPro" id="IPR050966">
    <property type="entry name" value="Glutamyl_endopeptidase"/>
</dbReference>
<dbReference type="GO" id="GO:0004252">
    <property type="term" value="F:serine-type endopeptidase activity"/>
    <property type="evidence" value="ECO:0007669"/>
    <property type="project" value="InterPro"/>
</dbReference>
<feature type="domain" description="Peptidase S1" evidence="2">
    <location>
        <begin position="9"/>
        <end position="239"/>
    </location>
</feature>
<evidence type="ECO:0000313" key="4">
    <source>
        <dbReference type="Proteomes" id="UP000219467"/>
    </source>
</evidence>
<name>A0A285CVS2_9RHOB</name>
<keyword evidence="4" id="KW-1185">Reference proteome</keyword>
<keyword evidence="1" id="KW-0732">Signal</keyword>
<organism evidence="3 4">
    <name type="scientific">Cereibacter ovatus</name>
    <dbReference type="NCBI Taxonomy" id="439529"/>
    <lineage>
        <taxon>Bacteria</taxon>
        <taxon>Pseudomonadati</taxon>
        <taxon>Pseudomonadota</taxon>
        <taxon>Alphaproteobacteria</taxon>
        <taxon>Rhodobacterales</taxon>
        <taxon>Paracoccaceae</taxon>
        <taxon>Cereibacter</taxon>
    </lineage>
</organism>
<dbReference type="RefSeq" id="WP_097030566.1">
    <property type="nucleotide sequence ID" value="NZ_OAOQ01000007.1"/>
</dbReference>
<evidence type="ECO:0000313" key="3">
    <source>
        <dbReference type="EMBL" id="SNX71033.1"/>
    </source>
</evidence>
<proteinExistence type="predicted"/>
<dbReference type="SUPFAM" id="SSF50494">
    <property type="entry name" value="Trypsin-like serine proteases"/>
    <property type="match status" value="1"/>
</dbReference>
<evidence type="ECO:0000259" key="2">
    <source>
        <dbReference type="PROSITE" id="PS50240"/>
    </source>
</evidence>
<dbReference type="PROSITE" id="PS50240">
    <property type="entry name" value="TRYPSIN_DOM"/>
    <property type="match status" value="1"/>
</dbReference>
<gene>
    <name evidence="3" type="ORF">SAMN05878503_107148</name>
</gene>
<dbReference type="InterPro" id="IPR009003">
    <property type="entry name" value="Peptidase_S1_PA"/>
</dbReference>
<evidence type="ECO:0000256" key="1">
    <source>
        <dbReference type="ARBA" id="ARBA00022729"/>
    </source>
</evidence>